<evidence type="ECO:0000313" key="1">
    <source>
        <dbReference type="EMBL" id="AML52863.1"/>
    </source>
</evidence>
<proteinExistence type="predicted"/>
<evidence type="ECO:0000313" key="2">
    <source>
        <dbReference type="Proteomes" id="UP000070371"/>
    </source>
</evidence>
<dbReference type="EMBL" id="CP014327">
    <property type="protein sequence ID" value="AML52863.1"/>
    <property type="molecule type" value="Genomic_DNA"/>
</dbReference>
<sequence length="78" mass="8992">MERLNALLLIINQAVNEYLLWGLAIDRQIQVWCVDITYIPRVRSLKRAARDPNAAAKGNRLIKGGSFMCHISYCFRIE</sequence>
<dbReference type="AlphaFoldDB" id="A0A126V3J7"/>
<organism evidence="1 2">
    <name type="scientific">Falsihalocynthiibacter arcticus</name>
    <dbReference type="NCBI Taxonomy" id="1579316"/>
    <lineage>
        <taxon>Bacteria</taxon>
        <taxon>Pseudomonadati</taxon>
        <taxon>Pseudomonadota</taxon>
        <taxon>Alphaproteobacteria</taxon>
        <taxon>Rhodobacterales</taxon>
        <taxon>Roseobacteraceae</taxon>
        <taxon>Falsihalocynthiibacter</taxon>
    </lineage>
</organism>
<gene>
    <name evidence="1" type="ORF">RC74_17790</name>
</gene>
<protein>
    <submittedName>
        <fullName evidence="1">Uncharacterized protein</fullName>
    </submittedName>
</protein>
<dbReference type="KEGG" id="hat:RC74_17790"/>
<accession>A0A126V3J7</accession>
<keyword evidence="2" id="KW-1185">Reference proteome</keyword>
<name>A0A126V3J7_9RHOB</name>
<reference evidence="1 2" key="1">
    <citation type="submission" date="2016-02" db="EMBL/GenBank/DDBJ databases">
        <title>Complete genome sequence of Halocynthiibacter arcticus PAMC 20958t from arctic marine sediment.</title>
        <authorList>
            <person name="Lee Y.M."/>
            <person name="Baek K."/>
            <person name="Lee H.K."/>
            <person name="Shin S.C."/>
        </authorList>
    </citation>
    <scope>NUCLEOTIDE SEQUENCE [LARGE SCALE GENOMIC DNA]</scope>
    <source>
        <strain evidence="1">PAMC 20958</strain>
    </source>
</reference>
<dbReference type="Proteomes" id="UP000070371">
    <property type="component" value="Chromosome"/>
</dbReference>